<evidence type="ECO:0000256" key="3">
    <source>
        <dbReference type="ARBA" id="ARBA00022475"/>
    </source>
</evidence>
<protein>
    <submittedName>
        <fullName evidence="8">DoxX family protein</fullName>
    </submittedName>
</protein>
<evidence type="ECO:0000256" key="4">
    <source>
        <dbReference type="ARBA" id="ARBA00022692"/>
    </source>
</evidence>
<dbReference type="PANTHER" id="PTHR33452:SF1">
    <property type="entry name" value="INNER MEMBRANE PROTEIN YPHA-RELATED"/>
    <property type="match status" value="1"/>
</dbReference>
<proteinExistence type="inferred from homology"/>
<organism evidence="8 9">
    <name type="scientific">Viridibacterium curvum</name>
    <dbReference type="NCBI Taxonomy" id="1101404"/>
    <lineage>
        <taxon>Bacteria</taxon>
        <taxon>Pseudomonadati</taxon>
        <taxon>Pseudomonadota</taxon>
        <taxon>Betaproteobacteria</taxon>
        <taxon>Rhodocyclales</taxon>
        <taxon>Rhodocyclaceae</taxon>
        <taxon>Viridibacterium</taxon>
    </lineage>
</organism>
<evidence type="ECO:0000313" key="8">
    <source>
        <dbReference type="EMBL" id="GAA5158170.1"/>
    </source>
</evidence>
<comment type="subcellular location">
    <subcellularLocation>
        <location evidence="1">Cell membrane</location>
        <topology evidence="1">Multi-pass membrane protein</topology>
    </subcellularLocation>
</comment>
<feature type="transmembrane region" description="Helical" evidence="7">
    <location>
        <begin position="74"/>
        <end position="96"/>
    </location>
</feature>
<dbReference type="EMBL" id="BAABLD010000002">
    <property type="protein sequence ID" value="GAA5158170.1"/>
    <property type="molecule type" value="Genomic_DNA"/>
</dbReference>
<reference evidence="9" key="1">
    <citation type="journal article" date="2019" name="Int. J. Syst. Evol. Microbiol.">
        <title>The Global Catalogue of Microorganisms (GCM) 10K type strain sequencing project: providing services to taxonomists for standard genome sequencing and annotation.</title>
        <authorList>
            <consortium name="The Broad Institute Genomics Platform"/>
            <consortium name="The Broad Institute Genome Sequencing Center for Infectious Disease"/>
            <person name="Wu L."/>
            <person name="Ma J."/>
        </authorList>
    </citation>
    <scope>NUCLEOTIDE SEQUENCE [LARGE SCALE GENOMIC DNA]</scope>
    <source>
        <strain evidence="9">JCM 18715</strain>
    </source>
</reference>
<evidence type="ECO:0000256" key="5">
    <source>
        <dbReference type="ARBA" id="ARBA00022989"/>
    </source>
</evidence>
<dbReference type="InterPro" id="IPR051907">
    <property type="entry name" value="DoxX-like_oxidoreductase"/>
</dbReference>
<keyword evidence="9" id="KW-1185">Reference proteome</keyword>
<evidence type="ECO:0000256" key="2">
    <source>
        <dbReference type="ARBA" id="ARBA00006679"/>
    </source>
</evidence>
<gene>
    <name evidence="8" type="ORF">GCM10025770_02310</name>
</gene>
<evidence type="ECO:0000256" key="7">
    <source>
        <dbReference type="SAM" id="Phobius"/>
    </source>
</evidence>
<feature type="transmembrane region" description="Helical" evidence="7">
    <location>
        <begin position="108"/>
        <end position="127"/>
    </location>
</feature>
<dbReference type="InterPro" id="IPR032808">
    <property type="entry name" value="DoxX"/>
</dbReference>
<dbReference type="PANTHER" id="PTHR33452">
    <property type="entry name" value="OXIDOREDUCTASE CATD-RELATED"/>
    <property type="match status" value="1"/>
</dbReference>
<comment type="similarity">
    <text evidence="2">Belongs to the DoxX family.</text>
</comment>
<name>A0ABP9QA77_9RHOO</name>
<feature type="transmembrane region" description="Helical" evidence="7">
    <location>
        <begin position="45"/>
        <end position="67"/>
    </location>
</feature>
<sequence length="141" mass="14694">MIDTRTAEWGAFALRVTLGVIMIAHACLKIFVFSVPGTVAFFSSVGFPGVLAYPVIAAELFGGIALVVGFKTRLAALGLVPVLLGATFVHLPNGWVFNAPNGGWEYPAFLTIGVIVQALLGSGALALDARRPMVNPALAQA</sequence>
<dbReference type="Pfam" id="PF07681">
    <property type="entry name" value="DoxX"/>
    <property type="match status" value="1"/>
</dbReference>
<evidence type="ECO:0000256" key="1">
    <source>
        <dbReference type="ARBA" id="ARBA00004651"/>
    </source>
</evidence>
<comment type="caution">
    <text evidence="8">The sequence shown here is derived from an EMBL/GenBank/DDBJ whole genome shotgun (WGS) entry which is preliminary data.</text>
</comment>
<evidence type="ECO:0000313" key="9">
    <source>
        <dbReference type="Proteomes" id="UP001500547"/>
    </source>
</evidence>
<keyword evidence="5 7" id="KW-1133">Transmembrane helix</keyword>
<dbReference type="RefSeq" id="WP_345530988.1">
    <property type="nucleotide sequence ID" value="NZ_BAABLD010000002.1"/>
</dbReference>
<evidence type="ECO:0000256" key="6">
    <source>
        <dbReference type="ARBA" id="ARBA00023136"/>
    </source>
</evidence>
<feature type="transmembrane region" description="Helical" evidence="7">
    <location>
        <begin position="12"/>
        <end position="33"/>
    </location>
</feature>
<keyword evidence="6 7" id="KW-0472">Membrane</keyword>
<keyword evidence="4 7" id="KW-0812">Transmembrane</keyword>
<dbReference type="Proteomes" id="UP001500547">
    <property type="component" value="Unassembled WGS sequence"/>
</dbReference>
<accession>A0ABP9QA77</accession>
<keyword evidence="3" id="KW-1003">Cell membrane</keyword>